<proteinExistence type="predicted"/>
<reference evidence="1" key="1">
    <citation type="submission" date="2018-12" db="EMBL/GenBank/DDBJ databases">
        <title>Singled stranded DNA viruses identified in blackflies (Austrosimulium ungulatum) sampled in New Zealand.</title>
        <authorList>
            <person name="Kraberger S."/>
            <person name="Fontenele R.S."/>
            <person name="Schmidlin K."/>
            <person name="Walters M."/>
            <person name="Varsani A."/>
        </authorList>
    </citation>
    <scope>NUCLEOTIDE SEQUENCE [LARGE SCALE GENOMIC DNA]</scope>
    <source>
        <strain evidence="1">015</strain>
    </source>
</reference>
<evidence type="ECO:0000313" key="1">
    <source>
        <dbReference type="EMBL" id="QCQ84594.1"/>
    </source>
</evidence>
<name>A0A4P8PT69_9VIRU</name>
<dbReference type="Proteomes" id="UP000323566">
    <property type="component" value="Segment"/>
</dbReference>
<protein>
    <submittedName>
        <fullName evidence="1">Internal scaffolding protein</fullName>
    </submittedName>
</protein>
<dbReference type="EMBL" id="MK249132">
    <property type="protein sequence ID" value="QCQ84594.1"/>
    <property type="molecule type" value="Genomic_DNA"/>
</dbReference>
<dbReference type="InterPro" id="IPR014131">
    <property type="entry name" value="Chlamydia_phage_Vp3"/>
</dbReference>
<sequence length="156" mass="17440">MPKRQLYSAVNPYRHAVDVDCSVCLSTGEFLPSLTRQEFKDECDINIFMDRYQKGVIGMPAPREPLYVDLTSAPRDLMEAHDIMMAATRSFMSLPAVVRREFDNDAFKFVDFAANPENVAKMREWGLAEPEKVAQAPVEVRVVPDPAAPAAPPKPA</sequence>
<organism evidence="1">
    <name type="scientific">Blackfly microvirus SF02</name>
    <dbReference type="NCBI Taxonomy" id="2576452"/>
    <lineage>
        <taxon>Viruses</taxon>
        <taxon>Monodnaviria</taxon>
        <taxon>Sangervirae</taxon>
        <taxon>Phixviricota</taxon>
        <taxon>Malgrandaviricetes</taxon>
        <taxon>Petitvirales</taxon>
        <taxon>Microviridae</taxon>
        <taxon>Microvirus</taxon>
    </lineage>
</organism>
<dbReference type="Pfam" id="PF09675">
    <property type="entry name" value="Chlamy_scaf"/>
    <property type="match status" value="1"/>
</dbReference>
<accession>A0A4P8PT69</accession>